<comment type="caution">
    <text evidence="2">The sequence shown here is derived from an EMBL/GenBank/DDBJ whole genome shotgun (WGS) entry which is preliminary data.</text>
</comment>
<protein>
    <submittedName>
        <fullName evidence="2">DUF1801 domain-containing protein</fullName>
    </submittedName>
</protein>
<dbReference type="InterPro" id="IPR014922">
    <property type="entry name" value="YdhG-like"/>
</dbReference>
<accession>A0A929PZ36</accession>
<dbReference type="AlphaFoldDB" id="A0A929PZ36"/>
<keyword evidence="3" id="KW-1185">Reference proteome</keyword>
<dbReference type="Gene3D" id="3.90.1150.200">
    <property type="match status" value="1"/>
</dbReference>
<feature type="domain" description="YdhG-like" evidence="1">
    <location>
        <begin position="21"/>
        <end position="118"/>
    </location>
</feature>
<evidence type="ECO:0000259" key="1">
    <source>
        <dbReference type="Pfam" id="PF08818"/>
    </source>
</evidence>
<proteinExistence type="predicted"/>
<evidence type="ECO:0000313" key="2">
    <source>
        <dbReference type="EMBL" id="MBE9663982.1"/>
    </source>
</evidence>
<dbReference type="Pfam" id="PF08818">
    <property type="entry name" value="DUF1801"/>
    <property type="match status" value="1"/>
</dbReference>
<reference evidence="2" key="1">
    <citation type="submission" date="2020-10" db="EMBL/GenBank/DDBJ databases">
        <title>Mucilaginibacter mali sp. nov., isolated from rhizosphere soil of apple orchard.</title>
        <authorList>
            <person name="Lee J.-S."/>
            <person name="Kim H.S."/>
            <person name="Kim J.-S."/>
        </authorList>
    </citation>
    <scope>NUCLEOTIDE SEQUENCE</scope>
    <source>
        <strain evidence="2">KCTC 22746</strain>
    </source>
</reference>
<dbReference type="RefSeq" id="WP_194113232.1">
    <property type="nucleotide sequence ID" value="NZ_JADFFL010000009.1"/>
</dbReference>
<dbReference type="SUPFAM" id="SSF159888">
    <property type="entry name" value="YdhG-like"/>
    <property type="match status" value="1"/>
</dbReference>
<organism evidence="2 3">
    <name type="scientific">Mucilaginibacter myungsuensis</name>
    <dbReference type="NCBI Taxonomy" id="649104"/>
    <lineage>
        <taxon>Bacteria</taxon>
        <taxon>Pseudomonadati</taxon>
        <taxon>Bacteroidota</taxon>
        <taxon>Sphingobacteriia</taxon>
        <taxon>Sphingobacteriales</taxon>
        <taxon>Sphingobacteriaceae</taxon>
        <taxon>Mucilaginibacter</taxon>
    </lineage>
</organism>
<sequence>MATKDEQKVEALMAALDHPLKAEIKELRDILKSTNSKIAERVKWNAPSYYYQFDLAAFHLRQQKFVHLIMVFPPNTTINDSTGLLEADHKDRREAKFYNMADIEEKKPALQKIINAWVRLIDDTPAGQPYIFNS</sequence>
<dbReference type="EMBL" id="JADFFL010000009">
    <property type="protein sequence ID" value="MBE9663982.1"/>
    <property type="molecule type" value="Genomic_DNA"/>
</dbReference>
<evidence type="ECO:0000313" key="3">
    <source>
        <dbReference type="Proteomes" id="UP000622475"/>
    </source>
</evidence>
<gene>
    <name evidence="2" type="ORF">IRJ16_19015</name>
</gene>
<dbReference type="Proteomes" id="UP000622475">
    <property type="component" value="Unassembled WGS sequence"/>
</dbReference>
<name>A0A929PZ36_9SPHI</name>